<keyword evidence="3" id="KW-0807">Transducer</keyword>
<dbReference type="Gene3D" id="1.10.287.950">
    <property type="entry name" value="Methyl-accepting chemotaxis protein"/>
    <property type="match status" value="1"/>
</dbReference>
<dbReference type="PROSITE" id="PS50111">
    <property type="entry name" value="CHEMOTAXIS_TRANSDUC_2"/>
    <property type="match status" value="1"/>
</dbReference>
<dbReference type="Pfam" id="PF12729">
    <property type="entry name" value="4HB_MCP_1"/>
    <property type="match status" value="1"/>
</dbReference>
<reference evidence="8 9" key="1">
    <citation type="submission" date="2021-05" db="EMBL/GenBank/DDBJ databases">
        <title>Petroleum and Energy Research Collection (APPE): ex situ preservation of microbial diversity associated with the oil industry and exploitation of its biotechnological potential.</title>
        <authorList>
            <person name="Paixao C.T.M."/>
            <person name="Gomes M.B."/>
            <person name="Oliveira V.M."/>
        </authorList>
    </citation>
    <scope>NUCLEOTIDE SEQUENCE [LARGE SCALE GENOMIC DNA]</scope>
    <source>
        <strain evidence="8 9">LIT2</strain>
    </source>
</reference>
<dbReference type="Pfam" id="PF00015">
    <property type="entry name" value="MCPsignal"/>
    <property type="match status" value="1"/>
</dbReference>
<evidence type="ECO:0000256" key="5">
    <source>
        <dbReference type="SAM" id="Phobius"/>
    </source>
</evidence>
<proteinExistence type="inferred from homology"/>
<feature type="region of interest" description="Disordered" evidence="4">
    <location>
        <begin position="517"/>
        <end position="558"/>
    </location>
</feature>
<dbReference type="Proteomes" id="UP001319883">
    <property type="component" value="Unassembled WGS sequence"/>
</dbReference>
<dbReference type="RefSeq" id="WP_224420860.1">
    <property type="nucleotide sequence ID" value="NZ_JAGXFD010000001.1"/>
</dbReference>
<dbReference type="InterPro" id="IPR051310">
    <property type="entry name" value="MCP_chemotaxis"/>
</dbReference>
<dbReference type="PANTHER" id="PTHR43531:SF14">
    <property type="entry name" value="METHYL-ACCEPTING CHEMOTAXIS PROTEIN I-RELATED"/>
    <property type="match status" value="1"/>
</dbReference>
<feature type="domain" description="HAMP" evidence="7">
    <location>
        <begin position="214"/>
        <end position="268"/>
    </location>
</feature>
<keyword evidence="1" id="KW-0488">Methylation</keyword>
<dbReference type="SUPFAM" id="SSF58104">
    <property type="entry name" value="Methyl-accepting chemotaxis protein (MCP) signaling domain"/>
    <property type="match status" value="1"/>
</dbReference>
<comment type="similarity">
    <text evidence="2">Belongs to the methyl-accepting chemotaxis (MCP) protein family.</text>
</comment>
<dbReference type="PROSITE" id="PS50885">
    <property type="entry name" value="HAMP"/>
    <property type="match status" value="1"/>
</dbReference>
<evidence type="ECO:0000313" key="8">
    <source>
        <dbReference type="EMBL" id="MBZ9567868.1"/>
    </source>
</evidence>
<sequence length="558" mass="60078">MLKKMHRISVKYSSAFIGVALSLLIVVAADFWVIEKLESRMTEFSTTFNKAVSAILNADRDLHQARMAEMEALNAAPGSDKTQSARKDYRENAQQAFDRVQSFKTLMADYPDVVAGLGSFDASYNAWSQQSSRVLELHAAGNAQSARALSEGDSLTAFGALRKLYNRAGEAADAKITELQAASMAMTQKLQWFTGLFSLAVCLAAIFVALAGPLMMSRAIRRVTARIKEISEGDGDLTARIGSSRRDEIGELANQFDAFIAYIDKTLQSVRSSTQGVSTAAEEIARGSVDLASRTEQAASNLQETSASMEQIAATVSNTSDAAQQANQLVNSTADIARQGHEAMQQVERTMDEIDTSATEISEIITLIDGIAFQTNILALNASVEAARAGEHGRGFAVVAQEVRTLASRSSDAAKEIRELIDTSVARTQSGNSLVKRTGKTMEQIVSSIEQVTDVIGEISAGAREQSQGIGQVNTAVSELDNMTQHNASMVEQFSAASNEMREQAERLDTLLASFRLSGQTPDVTPAPRLKPPRREAPAPAPARTSTASSADDDWLSF</sequence>
<evidence type="ECO:0000256" key="2">
    <source>
        <dbReference type="ARBA" id="ARBA00029447"/>
    </source>
</evidence>
<keyword evidence="5" id="KW-1133">Transmembrane helix</keyword>
<keyword evidence="5" id="KW-0472">Membrane</keyword>
<dbReference type="InterPro" id="IPR004089">
    <property type="entry name" value="MCPsignal_dom"/>
</dbReference>
<dbReference type="CDD" id="cd06225">
    <property type="entry name" value="HAMP"/>
    <property type="match status" value="1"/>
</dbReference>
<keyword evidence="9" id="KW-1185">Reference proteome</keyword>
<dbReference type="PANTHER" id="PTHR43531">
    <property type="entry name" value="PROTEIN ICFG"/>
    <property type="match status" value="1"/>
</dbReference>
<protein>
    <submittedName>
        <fullName evidence="8">HAMP domain-containing protein</fullName>
    </submittedName>
</protein>
<name>A0ABS7WZ13_9GAMM</name>
<evidence type="ECO:0000256" key="1">
    <source>
        <dbReference type="ARBA" id="ARBA00022481"/>
    </source>
</evidence>
<feature type="domain" description="Methyl-accepting transducer" evidence="6">
    <location>
        <begin position="273"/>
        <end position="502"/>
    </location>
</feature>
<accession>A0ABS7WZ13</accession>
<keyword evidence="5" id="KW-0812">Transmembrane</keyword>
<dbReference type="Pfam" id="PF00672">
    <property type="entry name" value="HAMP"/>
    <property type="match status" value="1"/>
</dbReference>
<dbReference type="EMBL" id="JAGXFD010000001">
    <property type="protein sequence ID" value="MBZ9567868.1"/>
    <property type="molecule type" value="Genomic_DNA"/>
</dbReference>
<evidence type="ECO:0000259" key="6">
    <source>
        <dbReference type="PROSITE" id="PS50111"/>
    </source>
</evidence>
<evidence type="ECO:0000313" key="9">
    <source>
        <dbReference type="Proteomes" id="UP001319883"/>
    </source>
</evidence>
<comment type="caution">
    <text evidence="8">The sequence shown here is derived from an EMBL/GenBank/DDBJ whole genome shotgun (WGS) entry which is preliminary data.</text>
</comment>
<dbReference type="SMART" id="SM00304">
    <property type="entry name" value="HAMP"/>
    <property type="match status" value="1"/>
</dbReference>
<dbReference type="InterPro" id="IPR024478">
    <property type="entry name" value="HlyB_4HB_MCP"/>
</dbReference>
<organism evidence="8 9">
    <name type="scientific">Modicisalibacter tunisiensis</name>
    <dbReference type="NCBI Taxonomy" id="390637"/>
    <lineage>
        <taxon>Bacteria</taxon>
        <taxon>Pseudomonadati</taxon>
        <taxon>Pseudomonadota</taxon>
        <taxon>Gammaproteobacteria</taxon>
        <taxon>Oceanospirillales</taxon>
        <taxon>Halomonadaceae</taxon>
        <taxon>Modicisalibacter</taxon>
    </lineage>
</organism>
<feature type="transmembrane region" description="Helical" evidence="5">
    <location>
        <begin position="192"/>
        <end position="216"/>
    </location>
</feature>
<gene>
    <name evidence="8" type="ORF">KGQ91_09270</name>
</gene>
<dbReference type="SMART" id="SM00283">
    <property type="entry name" value="MA"/>
    <property type="match status" value="1"/>
</dbReference>
<dbReference type="InterPro" id="IPR003660">
    <property type="entry name" value="HAMP_dom"/>
</dbReference>
<evidence type="ECO:0000256" key="3">
    <source>
        <dbReference type="PROSITE-ProRule" id="PRU00284"/>
    </source>
</evidence>
<dbReference type="CDD" id="cd11386">
    <property type="entry name" value="MCP_signal"/>
    <property type="match status" value="1"/>
</dbReference>
<evidence type="ECO:0000259" key="7">
    <source>
        <dbReference type="PROSITE" id="PS50885"/>
    </source>
</evidence>
<evidence type="ECO:0000256" key="4">
    <source>
        <dbReference type="SAM" id="MobiDB-lite"/>
    </source>
</evidence>